<dbReference type="Proteomes" id="UP000749559">
    <property type="component" value="Unassembled WGS sequence"/>
</dbReference>
<dbReference type="PANTHER" id="PTHR12480:SF21">
    <property type="entry name" value="JMJC DOMAIN-CONTAINING PROTEIN 8"/>
    <property type="match status" value="1"/>
</dbReference>
<evidence type="ECO:0000259" key="2">
    <source>
        <dbReference type="PROSITE" id="PS51184"/>
    </source>
</evidence>
<dbReference type="Gene3D" id="2.60.120.650">
    <property type="entry name" value="Cupin"/>
    <property type="match status" value="1"/>
</dbReference>
<dbReference type="SMART" id="SM00028">
    <property type="entry name" value="TPR"/>
    <property type="match status" value="2"/>
</dbReference>
<protein>
    <recommendedName>
        <fullName evidence="2">JmjC domain-containing protein</fullName>
    </recommendedName>
</protein>
<dbReference type="PANTHER" id="PTHR12480">
    <property type="entry name" value="ARGININE DEMETHYLASE AND LYSYL-HYDROXYLASE JMJD"/>
    <property type="match status" value="1"/>
</dbReference>
<reference evidence="3" key="1">
    <citation type="submission" date="2022-03" db="EMBL/GenBank/DDBJ databases">
        <authorList>
            <person name="Martin C."/>
        </authorList>
    </citation>
    <scope>NUCLEOTIDE SEQUENCE</scope>
</reference>
<dbReference type="SUPFAM" id="SSF51197">
    <property type="entry name" value="Clavaminate synthase-like"/>
    <property type="match status" value="1"/>
</dbReference>
<proteinExistence type="predicted"/>
<dbReference type="GO" id="GO:0000987">
    <property type="term" value="F:cis-regulatory region sequence-specific DNA binding"/>
    <property type="evidence" value="ECO:0007669"/>
    <property type="project" value="TreeGrafter"/>
</dbReference>
<dbReference type="GO" id="GO:0005634">
    <property type="term" value="C:nucleus"/>
    <property type="evidence" value="ECO:0007669"/>
    <property type="project" value="TreeGrafter"/>
</dbReference>
<feature type="domain" description="JmjC" evidence="2">
    <location>
        <begin position="250"/>
        <end position="401"/>
    </location>
</feature>
<comment type="caution">
    <text evidence="3">The sequence shown here is derived from an EMBL/GenBank/DDBJ whole genome shotgun (WGS) entry which is preliminary data.</text>
</comment>
<name>A0A8S4NNG1_OWEFU</name>
<dbReference type="EMBL" id="CAIIXF020000005">
    <property type="protein sequence ID" value="CAH1783165.1"/>
    <property type="molecule type" value="Genomic_DNA"/>
</dbReference>
<dbReference type="InterPro" id="IPR050910">
    <property type="entry name" value="JMJD6_ArgDemeth/LysHydrox"/>
</dbReference>
<dbReference type="InterPro" id="IPR019734">
    <property type="entry name" value="TPR_rpt"/>
</dbReference>
<dbReference type="PROSITE" id="PS50293">
    <property type="entry name" value="TPR_REGION"/>
    <property type="match status" value="1"/>
</dbReference>
<evidence type="ECO:0000313" key="4">
    <source>
        <dbReference type="Proteomes" id="UP000749559"/>
    </source>
</evidence>
<feature type="repeat" description="TPR" evidence="1">
    <location>
        <begin position="506"/>
        <end position="539"/>
    </location>
</feature>
<dbReference type="SMART" id="SM00558">
    <property type="entry name" value="JmjC"/>
    <property type="match status" value="1"/>
</dbReference>
<dbReference type="AlphaFoldDB" id="A0A8S4NNG1"/>
<dbReference type="InterPro" id="IPR041667">
    <property type="entry name" value="Cupin_8"/>
</dbReference>
<dbReference type="Pfam" id="PF13432">
    <property type="entry name" value="TPR_16"/>
    <property type="match status" value="1"/>
</dbReference>
<evidence type="ECO:0000313" key="3">
    <source>
        <dbReference type="EMBL" id="CAH1783165.1"/>
    </source>
</evidence>
<dbReference type="Gene3D" id="1.25.40.10">
    <property type="entry name" value="Tetratricopeptide repeat domain"/>
    <property type="match status" value="1"/>
</dbReference>
<sequence>MKSDGLHHDRKPSKATYMVGSFRRRQSAVDVLHSMSTPPKTPTRRSLSLCGEDNVKLKAQTTNAKNDSEFIQTKKHIGPLFPKERTIGGISLTNIKFICIVLSVLLACLLVQKMPVSKDHTTESNNATGANMKHIPGDWRPADTATLKKYGSNKCNIDRVNADDLTEEKFELIYRLKKPVIVYFDNGAAAWTDPSLWTLSSLRASYGDLVVGSGRADDIVKNGGNGDIKTTLNKFIELFMDDKSNNVAEPFYLFDRNFYKSTELQHSIKPPPYFKSQTTSKEDAIVFLGSSLSGVTFHQHADTWNGVIFGHKRWFLYPPDQTPPGGVLAGFVPTDWYTMVYPSLHPEDKPMECMQNPGEILYLPEYTYHSTINLGDTVAVGIQKLLPVTQYGRTHHSMMRPGVFKILKDEYGTTTSDPPTSIALITFLKLVAEKPDNTELKYKLAGAYAKVGRMEEARETYNKVLEMDPYFIHAYLDFATMLYKMKEFKEAEKNLLAALKFNPKSMEALHNYGLLLTNLGRFKEATGTFKKMVALRPWKKGPRELLAYAQGRAGDVKGQQATKNTIEQLERSGKIYTQ</sequence>
<feature type="repeat" description="TPR" evidence="1">
    <location>
        <begin position="472"/>
        <end position="505"/>
    </location>
</feature>
<keyword evidence="1" id="KW-0802">TPR repeat</keyword>
<organism evidence="3 4">
    <name type="scientific">Owenia fusiformis</name>
    <name type="common">Polychaete worm</name>
    <dbReference type="NCBI Taxonomy" id="6347"/>
    <lineage>
        <taxon>Eukaryota</taxon>
        <taxon>Metazoa</taxon>
        <taxon>Spiralia</taxon>
        <taxon>Lophotrochozoa</taxon>
        <taxon>Annelida</taxon>
        <taxon>Polychaeta</taxon>
        <taxon>Sedentaria</taxon>
        <taxon>Canalipalpata</taxon>
        <taxon>Sabellida</taxon>
        <taxon>Oweniida</taxon>
        <taxon>Oweniidae</taxon>
        <taxon>Owenia</taxon>
    </lineage>
</organism>
<dbReference type="Pfam" id="PF14559">
    <property type="entry name" value="TPR_19"/>
    <property type="match status" value="1"/>
</dbReference>
<evidence type="ECO:0000256" key="1">
    <source>
        <dbReference type="PROSITE-ProRule" id="PRU00339"/>
    </source>
</evidence>
<dbReference type="InterPro" id="IPR011990">
    <property type="entry name" value="TPR-like_helical_dom_sf"/>
</dbReference>
<feature type="repeat" description="TPR" evidence="1">
    <location>
        <begin position="438"/>
        <end position="471"/>
    </location>
</feature>
<dbReference type="PROSITE" id="PS50005">
    <property type="entry name" value="TPR"/>
    <property type="match status" value="3"/>
</dbReference>
<gene>
    <name evidence="3" type="ORF">OFUS_LOCUS9529</name>
</gene>
<keyword evidence="4" id="KW-1185">Reference proteome</keyword>
<accession>A0A8S4NNG1</accession>
<dbReference type="InterPro" id="IPR003347">
    <property type="entry name" value="JmjC_dom"/>
</dbReference>
<dbReference type="OrthoDB" id="438164at2759"/>
<dbReference type="Pfam" id="PF13621">
    <property type="entry name" value="Cupin_8"/>
    <property type="match status" value="1"/>
</dbReference>
<dbReference type="PROSITE" id="PS51184">
    <property type="entry name" value="JMJC"/>
    <property type="match status" value="1"/>
</dbReference>
<dbReference type="SUPFAM" id="SSF48452">
    <property type="entry name" value="TPR-like"/>
    <property type="match status" value="1"/>
</dbReference>